<feature type="compositionally biased region" description="Polar residues" evidence="1">
    <location>
        <begin position="473"/>
        <end position="487"/>
    </location>
</feature>
<accession>A0A8J2PS54</accession>
<feature type="compositionally biased region" description="Basic and acidic residues" evidence="1">
    <location>
        <begin position="396"/>
        <end position="406"/>
    </location>
</feature>
<evidence type="ECO:0000256" key="1">
    <source>
        <dbReference type="SAM" id="MobiDB-lite"/>
    </source>
</evidence>
<name>A0A8J2PS54_9HEXA</name>
<dbReference type="InterPro" id="IPR001849">
    <property type="entry name" value="PH_domain"/>
</dbReference>
<sequence>MVDTSLAQLDEKYIAIRDVTISRLHLLLLGWKRFWFVLDGRLLTYYKSKSEYESLSACCGSVNVGIATNVSPIKSTKGYPLQIVTRTQIYYLRAGGKAELDRWLIAIQEAATIPPNISLPYRADPGVQFYRYSFTALSQWSLEASTEDLSSLHNLQQNLYRPTSLLKKCHSFVALNFNLNKTSWKNNKYPNYNNHSDLLSQSYNTYHSTLGYKSSILESSPQAGELRRELARKLSTPISVQRWKDEGSPKAFLGTIQNHSSSPHLRQQPFGNIYTNCQTTSEQHEYDEILDLNHGIYEPCGTDVTENSTEGIYENVDGRPGLAYGSKLSQDPWEKLSFNKDPVVVTSGSDPYRNRQNRESTERNSLLSISEIPEKQSTVLAGRIHHSFDVGACTDISDKTSDKDSDSTSNCSGDGKQKRKNTRLSKRNSITGFFHKIFTKDRKRKDTEGKDMVITGPVDLRKIQRDGQVTRVTESRSSLNSETQENIKPSRLPSQVRGFKPAVGSNINSTEDLLLELNKKMGERRRSSCQESDLDFFDTCHSDRNGEQIVVQKPAQPLQTLTTTDQAAPVKIISKIAQSNPDSAEYLHKLARFNRLSASLNPSFIAALGYSTCGVAPNNFTKIARSHSCRVRSVEDPPMLPPKQKQVQKLSEYDVPQNNSPVHRRELCRNTTRSTATSPGLRELTKKHSAPDISFSSATPTCHGSSHGNSLLVRSLESTETVFHDHNPPRSQRTISFKTCERQRKINLAPQTPPRPSKSERHCSSLRASQIANWERKPEVLHLAWSGNETDCRDYVNVPVEEILPTSEKIPEHDKPTNKLTPLKSYTFISEGKSFIREHLPRTTKSTAPMTDCSQDKDREVTILKDPTVIKSSFADISKSGASVKDPVEDIVYICKSDDTKLCAKAANAVSVMSSVVSQQEQPVDKCEIQLSCEKEECSPENAIDEKEDDQNVCLMSRVFTKCGITDEPTLAKNGELEQLVVGCPRTVSMSTGLLADILEIPEMVRIVSSSESPTISNKSGDMDNLEVLSDISSELCELSNEVSDSERAGTERPASLLICLPPNLDIQQVLVLNSVGEEPSLTQTNVELANQDRKPVSPAKLCPITETDTDDGTHFYDNVPFENAENLKISYATSNSVQWETVQETEEEIYEMYDEFPVDNFTVPLLQTALPVTFEEALGSAGFERQNSVCHSGMDQLRDFLVEETDSADHRMKTCETTPDFNMKQWRGAVNRLGHSSAVEHLKQIAACQPDSK</sequence>
<dbReference type="AlphaFoldDB" id="A0A8J2PS54"/>
<evidence type="ECO:0000313" key="4">
    <source>
        <dbReference type="Proteomes" id="UP000708208"/>
    </source>
</evidence>
<feature type="region of interest" description="Disordered" evidence="1">
    <location>
        <begin position="473"/>
        <end position="503"/>
    </location>
</feature>
<dbReference type="Pfam" id="PF00169">
    <property type="entry name" value="PH"/>
    <property type="match status" value="1"/>
</dbReference>
<feature type="compositionally biased region" description="Basic and acidic residues" evidence="1">
    <location>
        <begin position="352"/>
        <end position="362"/>
    </location>
</feature>
<keyword evidence="4" id="KW-1185">Reference proteome</keyword>
<feature type="region of interest" description="Disordered" evidence="1">
    <location>
        <begin position="393"/>
        <end position="426"/>
    </location>
</feature>
<comment type="caution">
    <text evidence="3">The sequence shown here is derived from an EMBL/GenBank/DDBJ whole genome shotgun (WGS) entry which is preliminary data.</text>
</comment>
<dbReference type="Proteomes" id="UP000708208">
    <property type="component" value="Unassembled WGS sequence"/>
</dbReference>
<dbReference type="SMART" id="SM00233">
    <property type="entry name" value="PH"/>
    <property type="match status" value="1"/>
</dbReference>
<feature type="region of interest" description="Disordered" evidence="1">
    <location>
        <begin position="344"/>
        <end position="365"/>
    </location>
</feature>
<organism evidence="3 4">
    <name type="scientific">Allacma fusca</name>
    <dbReference type="NCBI Taxonomy" id="39272"/>
    <lineage>
        <taxon>Eukaryota</taxon>
        <taxon>Metazoa</taxon>
        <taxon>Ecdysozoa</taxon>
        <taxon>Arthropoda</taxon>
        <taxon>Hexapoda</taxon>
        <taxon>Collembola</taxon>
        <taxon>Symphypleona</taxon>
        <taxon>Sminthuridae</taxon>
        <taxon>Allacma</taxon>
    </lineage>
</organism>
<proteinExistence type="predicted"/>
<protein>
    <recommendedName>
        <fullName evidence="2">PH domain-containing protein</fullName>
    </recommendedName>
</protein>
<dbReference type="PROSITE" id="PS50003">
    <property type="entry name" value="PH_DOMAIN"/>
    <property type="match status" value="1"/>
</dbReference>
<dbReference type="OrthoDB" id="2157866at2759"/>
<dbReference type="EMBL" id="CAJVCH010570310">
    <property type="protein sequence ID" value="CAG7834630.1"/>
    <property type="molecule type" value="Genomic_DNA"/>
</dbReference>
<feature type="domain" description="PH" evidence="2">
    <location>
        <begin position="19"/>
        <end position="112"/>
    </location>
</feature>
<evidence type="ECO:0000313" key="3">
    <source>
        <dbReference type="EMBL" id="CAG7834630.1"/>
    </source>
</evidence>
<reference evidence="3" key="1">
    <citation type="submission" date="2021-06" db="EMBL/GenBank/DDBJ databases">
        <authorList>
            <person name="Hodson N. C."/>
            <person name="Mongue J. A."/>
            <person name="Jaron S. K."/>
        </authorList>
    </citation>
    <scope>NUCLEOTIDE SEQUENCE</scope>
</reference>
<gene>
    <name evidence="3" type="ORF">AFUS01_LOCUS44114</name>
</gene>
<evidence type="ECO:0000259" key="2">
    <source>
        <dbReference type="PROSITE" id="PS50003"/>
    </source>
</evidence>
<feature type="compositionally biased region" description="Basic residues" evidence="1">
    <location>
        <begin position="417"/>
        <end position="426"/>
    </location>
</feature>